<name>A0A6P1NY66_9MICC</name>
<reference evidence="2 3" key="1">
    <citation type="submission" date="2020-01" db="EMBL/GenBank/DDBJ databases">
        <title>Pseudarthrobacter psychrotolerans sp. nov., isolated from antarctic soil.</title>
        <authorList>
            <person name="Shin Y."/>
            <person name="Park W."/>
        </authorList>
    </citation>
    <scope>NUCLEOTIDE SEQUENCE [LARGE SCALE GENOMIC DNA]</scope>
    <source>
        <strain evidence="2 3">YJ56</strain>
        <plasmid evidence="2 3">unnamed1</plasmid>
    </source>
</reference>
<feature type="region of interest" description="Disordered" evidence="1">
    <location>
        <begin position="119"/>
        <end position="180"/>
    </location>
</feature>
<evidence type="ECO:0000256" key="1">
    <source>
        <dbReference type="SAM" id="MobiDB-lite"/>
    </source>
</evidence>
<evidence type="ECO:0008006" key="4">
    <source>
        <dbReference type="Google" id="ProtNLM"/>
    </source>
</evidence>
<dbReference type="AlphaFoldDB" id="A0A6P1NY66"/>
<dbReference type="Proteomes" id="UP000464186">
    <property type="component" value="Plasmid unnamed1"/>
</dbReference>
<keyword evidence="2" id="KW-0614">Plasmid</keyword>
<dbReference type="EMBL" id="CP047899">
    <property type="protein sequence ID" value="QHK22572.1"/>
    <property type="molecule type" value="Genomic_DNA"/>
</dbReference>
<feature type="compositionally biased region" description="Polar residues" evidence="1">
    <location>
        <begin position="121"/>
        <end position="133"/>
    </location>
</feature>
<gene>
    <name evidence="2" type="ORF">GU243_23695</name>
</gene>
<organism evidence="2 3">
    <name type="scientific">Pseudarthrobacter psychrotolerans</name>
    <dbReference type="NCBI Taxonomy" id="2697569"/>
    <lineage>
        <taxon>Bacteria</taxon>
        <taxon>Bacillati</taxon>
        <taxon>Actinomycetota</taxon>
        <taxon>Actinomycetes</taxon>
        <taxon>Micrococcales</taxon>
        <taxon>Micrococcaceae</taxon>
        <taxon>Pseudarthrobacter</taxon>
    </lineage>
</organism>
<feature type="region of interest" description="Disordered" evidence="1">
    <location>
        <begin position="385"/>
        <end position="404"/>
    </location>
</feature>
<evidence type="ECO:0000313" key="3">
    <source>
        <dbReference type="Proteomes" id="UP000464186"/>
    </source>
</evidence>
<dbReference type="Pfam" id="PF13730">
    <property type="entry name" value="HTH_36"/>
    <property type="match status" value="1"/>
</dbReference>
<evidence type="ECO:0000313" key="2">
    <source>
        <dbReference type="EMBL" id="QHK22572.1"/>
    </source>
</evidence>
<geneLocation type="plasmid" evidence="2 3">
    <name>unnamed1</name>
</geneLocation>
<accession>A0A6P1NY66</accession>
<feature type="compositionally biased region" description="Polar residues" evidence="1">
    <location>
        <begin position="149"/>
        <end position="163"/>
    </location>
</feature>
<protein>
    <recommendedName>
        <fullName evidence="4">Helix-turn-helix domain-containing protein</fullName>
    </recommendedName>
</protein>
<keyword evidence="3" id="KW-1185">Reference proteome</keyword>
<sequence>MSSKALTWAFSKELRQGAKFVLVTMADAADDDGYLFPSYEYLAHKTCLSQRSLVAAIKELVELGLVVCERNHHQDGSRAANLFFLLLENRKHASPVWRGAVSTKERKAQAERFRKEALANLTEQVPQEASSAESALRPDEGPAGEPSLEETSGQVPQETSSAESALRPTGQGKNSGKPVVQNLHLGSTKVQNTSDLSANCVNASFKEPHDDLSHHHQSGRETAPAAEVVPVTVIDDEPAKHRGVDLAGLKHRLEPVLGPCRSEKLVWVIDEALSRATAKVSNPSAFIVKCVLNDPDRFAPAPAGSGPAAPAAGGATAAAGFAVVTRSRGLLGPGETPCPKPDHGQYAADHCPACRTENLVAETALEPAPMSGDELAAWRAERAAKRSGPRVLERPRTVSGGVQV</sequence>
<proteinExistence type="predicted"/>
<dbReference type="KEGG" id="psey:GU243_23695"/>